<evidence type="ECO:0000313" key="8">
    <source>
        <dbReference type="Proteomes" id="UP000697710"/>
    </source>
</evidence>
<dbReference type="InterPro" id="IPR014015">
    <property type="entry name" value="Helicase_SF3_DNA-vir"/>
</dbReference>
<dbReference type="SMART" id="SM00885">
    <property type="entry name" value="D5_N"/>
    <property type="match status" value="1"/>
</dbReference>
<dbReference type="SUPFAM" id="SSF56747">
    <property type="entry name" value="Prim-pol domain"/>
    <property type="match status" value="1"/>
</dbReference>
<dbReference type="InterPro" id="IPR045455">
    <property type="entry name" value="NrS-1_pol-like_helicase"/>
</dbReference>
<keyword evidence="1" id="KW-0547">Nucleotide-binding</keyword>
<dbReference type="Proteomes" id="UP000697710">
    <property type="component" value="Unassembled WGS sequence"/>
</dbReference>
<reference evidence="7" key="2">
    <citation type="journal article" date="2021" name="Microbiome">
        <title>Successional dynamics and alternative stable states in a saline activated sludge microbial community over 9 years.</title>
        <authorList>
            <person name="Wang Y."/>
            <person name="Ye J."/>
            <person name="Ju F."/>
            <person name="Liu L."/>
            <person name="Boyd J.A."/>
            <person name="Deng Y."/>
            <person name="Parks D.H."/>
            <person name="Jiang X."/>
            <person name="Yin X."/>
            <person name="Woodcroft B.J."/>
            <person name="Tyson G.W."/>
            <person name="Hugenholtz P."/>
            <person name="Polz M.F."/>
            <person name="Zhang T."/>
        </authorList>
    </citation>
    <scope>NUCLEOTIDE SEQUENCE</scope>
    <source>
        <strain evidence="7">HKST-UBA01</strain>
    </source>
</reference>
<evidence type="ECO:0000256" key="4">
    <source>
        <dbReference type="ARBA" id="ARBA00022840"/>
    </source>
</evidence>
<organism evidence="7 8">
    <name type="scientific">Eiseniibacteriota bacterium</name>
    <dbReference type="NCBI Taxonomy" id="2212470"/>
    <lineage>
        <taxon>Bacteria</taxon>
        <taxon>Candidatus Eiseniibacteriota</taxon>
    </lineage>
</organism>
<dbReference type="GO" id="GO:0005524">
    <property type="term" value="F:ATP binding"/>
    <property type="evidence" value="ECO:0007669"/>
    <property type="project" value="UniProtKB-KW"/>
</dbReference>
<feature type="compositionally biased region" description="Basic and acidic residues" evidence="5">
    <location>
        <begin position="236"/>
        <end position="245"/>
    </location>
</feature>
<dbReference type="Pfam" id="PF03288">
    <property type="entry name" value="Pox_D5"/>
    <property type="match status" value="1"/>
</dbReference>
<accession>A0A956LXC9</accession>
<dbReference type="GO" id="GO:0004386">
    <property type="term" value="F:helicase activity"/>
    <property type="evidence" value="ECO:0007669"/>
    <property type="project" value="UniProtKB-KW"/>
</dbReference>
<evidence type="ECO:0000256" key="5">
    <source>
        <dbReference type="SAM" id="MobiDB-lite"/>
    </source>
</evidence>
<dbReference type="InterPro" id="IPR006500">
    <property type="entry name" value="Helicase_put_C_phage/plasmid"/>
</dbReference>
<evidence type="ECO:0000256" key="3">
    <source>
        <dbReference type="ARBA" id="ARBA00022806"/>
    </source>
</evidence>
<dbReference type="Pfam" id="PF09250">
    <property type="entry name" value="Prim-Pol"/>
    <property type="match status" value="1"/>
</dbReference>
<evidence type="ECO:0000259" key="6">
    <source>
        <dbReference type="PROSITE" id="PS51206"/>
    </source>
</evidence>
<keyword evidence="3" id="KW-0347">Helicase</keyword>
<protein>
    <submittedName>
        <fullName evidence="7">Bifunctional DNA primase/polymerase</fullName>
    </submittedName>
</protein>
<dbReference type="InterPro" id="IPR027417">
    <property type="entry name" value="P-loop_NTPase"/>
</dbReference>
<dbReference type="NCBIfam" id="TIGR01613">
    <property type="entry name" value="primase_Cterm"/>
    <property type="match status" value="1"/>
</dbReference>
<dbReference type="PANTHER" id="PTHR35372:SF2">
    <property type="entry name" value="SF3 HELICASE DOMAIN-CONTAINING PROTEIN"/>
    <property type="match status" value="1"/>
</dbReference>
<keyword evidence="4" id="KW-0067">ATP-binding</keyword>
<dbReference type="AlphaFoldDB" id="A0A956LXC9"/>
<keyword evidence="2" id="KW-0378">Hydrolase</keyword>
<dbReference type="Gene3D" id="3.40.50.300">
    <property type="entry name" value="P-loop containing nucleotide triphosphate hydrolases"/>
    <property type="match status" value="1"/>
</dbReference>
<feature type="domain" description="SF3 helicase" evidence="6">
    <location>
        <begin position="452"/>
        <end position="611"/>
    </location>
</feature>
<gene>
    <name evidence="7" type="ORF">KC729_00020</name>
</gene>
<dbReference type="EMBL" id="JAGQHR010000001">
    <property type="protein sequence ID" value="MCA9726035.1"/>
    <property type="molecule type" value="Genomic_DNA"/>
</dbReference>
<dbReference type="Pfam" id="PF08706">
    <property type="entry name" value="D5_N"/>
    <property type="match status" value="1"/>
</dbReference>
<dbReference type="InterPro" id="IPR015330">
    <property type="entry name" value="DNA_primase/pol_bifunc_N"/>
</dbReference>
<evidence type="ECO:0000256" key="2">
    <source>
        <dbReference type="ARBA" id="ARBA00022801"/>
    </source>
</evidence>
<sequence>MKPPYGWAVFPVRMQGKAPLTEHGYKDATTDPDAIAEWAARWPGCNWGTPTPLVLDVDPRSGGLESLSEWEAKNGPLPEGPRSKTGGGGFHYFFLPPEDGAQWNGPIPEYPGLDLKGAGRGYVVIPPSKTDAPYEWMRGTEDLELPQAPERLLTLARGRPRSTSTGERRSFNGEVSAYGRAALDRELEWVRTAPGGRRNAQLNRAAFCLGQLHAGGELPDVRSDLLDAARASGLLDDPKDGERQTRQTIESGWAAGTANPRAKPEEAAPKLVAADPMPDEFEAEGITESALNDVANGKRLVRQRGQDMRYCAPWGRWLLWDGARWREDDRCTVEAWAKETVRSIYLEASTAEASADQKALAKHAVTSGNAARLSAMVDAARSEPGIPIVPDQLDAHPWLLACPNGTLDLLSGRFHPARRDDLLSRCTGVPYDESADCPRWERFLREVLPDQETRDFLQRAAGYSLTGSTSEQCMFIAWGAGANGKSTLIETLLRIVGDYSMRAPTEMLLGRKGDAIPNDIAQLKGRRFVAAAETDTGRRFSEGIIKQLTGSDTISARFMRGEFFEFSPICKLWLSTNHKPVIRGTDEGIWRRIRLIPFEQTFPPEARDPELPADLAKELSGIFTWMVRGCSLWLEKGLEAPEKVSAATGEYRREMDNIADFLDECTIDDDRATVSSRAIYRAYTKWCEESGERALSQKKLGEALREKGYRDGRTKDGRFWGGLRLIVENHPLPSWNQMDDPF</sequence>
<dbReference type="InterPro" id="IPR051620">
    <property type="entry name" value="ORF904-like_C"/>
</dbReference>
<dbReference type="PROSITE" id="PS51206">
    <property type="entry name" value="SF3_HELICASE_1"/>
    <property type="match status" value="1"/>
</dbReference>
<proteinExistence type="predicted"/>
<dbReference type="SMART" id="SM00943">
    <property type="entry name" value="Prim-Pol"/>
    <property type="match status" value="1"/>
</dbReference>
<name>A0A956LXC9_UNCEI</name>
<comment type="caution">
    <text evidence="7">The sequence shown here is derived from an EMBL/GenBank/DDBJ whole genome shotgun (WGS) entry which is preliminary data.</text>
</comment>
<dbReference type="PANTHER" id="PTHR35372">
    <property type="entry name" value="ATP BINDING PROTEIN-RELATED"/>
    <property type="match status" value="1"/>
</dbReference>
<evidence type="ECO:0000256" key="1">
    <source>
        <dbReference type="ARBA" id="ARBA00022741"/>
    </source>
</evidence>
<dbReference type="InterPro" id="IPR004968">
    <property type="entry name" value="DNA_primase/NTPase_C"/>
</dbReference>
<feature type="region of interest" description="Disordered" evidence="5">
    <location>
        <begin position="233"/>
        <end position="264"/>
    </location>
</feature>
<dbReference type="GO" id="GO:0016787">
    <property type="term" value="F:hydrolase activity"/>
    <property type="evidence" value="ECO:0007669"/>
    <property type="project" value="UniProtKB-KW"/>
</dbReference>
<reference evidence="7" key="1">
    <citation type="submission" date="2020-04" db="EMBL/GenBank/DDBJ databases">
        <authorList>
            <person name="Zhang T."/>
        </authorList>
    </citation>
    <scope>NUCLEOTIDE SEQUENCE</scope>
    <source>
        <strain evidence="7">HKST-UBA01</strain>
    </source>
</reference>
<dbReference type="CDD" id="cd04859">
    <property type="entry name" value="Prim_Pol"/>
    <property type="match status" value="1"/>
</dbReference>
<dbReference type="Pfam" id="PF19263">
    <property type="entry name" value="DUF5906"/>
    <property type="match status" value="1"/>
</dbReference>
<evidence type="ECO:0000313" key="7">
    <source>
        <dbReference type="EMBL" id="MCA9726035.1"/>
    </source>
</evidence>
<dbReference type="InterPro" id="IPR014818">
    <property type="entry name" value="Phage/plasmid_primase_P4_C"/>
</dbReference>